<comment type="caution">
    <text evidence="2">The sequence shown here is derived from an EMBL/GenBank/DDBJ whole genome shotgun (WGS) entry which is preliminary data.</text>
</comment>
<dbReference type="Proteomes" id="UP000677413">
    <property type="component" value="Unassembled WGS sequence"/>
</dbReference>
<accession>A0A940XSW2</accession>
<reference evidence="2 3" key="1">
    <citation type="submission" date="2021-04" db="EMBL/GenBank/DDBJ databases">
        <authorList>
            <person name="Tang X."/>
            <person name="Zhou X."/>
            <person name="Chen X."/>
            <person name="Cernava T."/>
            <person name="Zhang C."/>
        </authorList>
    </citation>
    <scope>NUCLEOTIDE SEQUENCE [LARGE SCALE GENOMIC DNA]</scope>
    <source>
        <strain evidence="2 3">BH-SS-21</strain>
    </source>
</reference>
<name>A0A940XSW2_9ACTN</name>
<sequence length="463" mass="52643">MEIESSEFLERKKVELGDGEPRRELEKLCQERRIECSWIWHESLGLRFRVGFPNGREKRWQIVTPADAKDLLLADFPVFTYLGDFDAVLFNSSQTVEAAIRSDISYQAFFDLPGVRKIEPPQPELPGLEDDVDEESRFGSRIQINDAWVLDFSPTPDRPDLRVQIGSASRNFSAVSDRKRRRLTARDRPPLPGGLGRFPTLRISGMQVTRHDDALDLLKRISGAIFFELDLQYGVAASIIPSFASELARRKGRVQREKNQQLPRNPQNQYPEKPLSLYRYGRSSGIPLLEYLAYYQVLEYFFPSFSHRDTLARLRNELLDPRFRADDDSNLVRIIGLTAGTGKAFGSERDQLRSTIAGCVTEGHLRDFIASDDILHEHFSGKQKIKDVTHLNLADTRNDFLTAVANRVYDIRCRIVHTKDDGGGAADLLLPFTKEAEDLGPDIELVKYLAQKVLIAGASHLRL</sequence>
<evidence type="ECO:0000313" key="2">
    <source>
        <dbReference type="EMBL" id="MBQ0849556.1"/>
    </source>
</evidence>
<gene>
    <name evidence="2" type="ORF">J8N05_15245</name>
</gene>
<proteinExistence type="predicted"/>
<organism evidence="2 3">
    <name type="scientific">Streptomyces liliiviolaceus</name>
    <dbReference type="NCBI Taxonomy" id="2823109"/>
    <lineage>
        <taxon>Bacteria</taxon>
        <taxon>Bacillati</taxon>
        <taxon>Actinomycetota</taxon>
        <taxon>Actinomycetes</taxon>
        <taxon>Kitasatosporales</taxon>
        <taxon>Streptomycetaceae</taxon>
        <taxon>Streptomyces</taxon>
    </lineage>
</organism>
<keyword evidence="3" id="KW-1185">Reference proteome</keyword>
<protein>
    <submittedName>
        <fullName evidence="2">Uncharacterized protein</fullName>
    </submittedName>
</protein>
<feature type="compositionally biased region" description="Polar residues" evidence="1">
    <location>
        <begin position="260"/>
        <end position="270"/>
    </location>
</feature>
<evidence type="ECO:0000313" key="3">
    <source>
        <dbReference type="Proteomes" id="UP000677413"/>
    </source>
</evidence>
<dbReference type="EMBL" id="JAGPYQ010000001">
    <property type="protein sequence ID" value="MBQ0849556.1"/>
    <property type="molecule type" value="Genomic_DNA"/>
</dbReference>
<dbReference type="RefSeq" id="WP_210883253.1">
    <property type="nucleotide sequence ID" value="NZ_JAGPYQ010000001.1"/>
</dbReference>
<evidence type="ECO:0000256" key="1">
    <source>
        <dbReference type="SAM" id="MobiDB-lite"/>
    </source>
</evidence>
<dbReference type="AlphaFoldDB" id="A0A940XSW2"/>
<feature type="region of interest" description="Disordered" evidence="1">
    <location>
        <begin position="251"/>
        <end position="273"/>
    </location>
</feature>